<dbReference type="PANTHER" id="PTHR48081">
    <property type="entry name" value="AB HYDROLASE SUPERFAMILY PROTEIN C4A8.06C"/>
    <property type="match status" value="1"/>
</dbReference>
<name>A0A8H3YUE2_VENIN</name>
<comment type="caution">
    <text evidence="3">The sequence shown here is derived from an EMBL/GenBank/DDBJ whole genome shotgun (WGS) entry which is preliminary data.</text>
</comment>
<evidence type="ECO:0000313" key="3">
    <source>
        <dbReference type="EMBL" id="KAE9973914.1"/>
    </source>
</evidence>
<dbReference type="EMBL" id="WNWR01000577">
    <property type="protein sequence ID" value="KAE9973914.1"/>
    <property type="molecule type" value="Genomic_DNA"/>
</dbReference>
<dbReference type="GO" id="GO:0016787">
    <property type="term" value="F:hydrolase activity"/>
    <property type="evidence" value="ECO:0007669"/>
    <property type="project" value="UniProtKB-KW"/>
</dbReference>
<organism evidence="3 4">
    <name type="scientific">Venturia inaequalis</name>
    <name type="common">Apple scab fungus</name>
    <dbReference type="NCBI Taxonomy" id="5025"/>
    <lineage>
        <taxon>Eukaryota</taxon>
        <taxon>Fungi</taxon>
        <taxon>Dikarya</taxon>
        <taxon>Ascomycota</taxon>
        <taxon>Pezizomycotina</taxon>
        <taxon>Dothideomycetes</taxon>
        <taxon>Pleosporomycetidae</taxon>
        <taxon>Venturiales</taxon>
        <taxon>Venturiaceae</taxon>
        <taxon>Venturia</taxon>
    </lineage>
</organism>
<accession>A0A8H3YUE2</accession>
<sequence length="365" mass="40324">MASQTGSEFAYPNPIRPQFLDKMDPQFVEMYNKYQAPKLQAHHVSITEYRANPQEYTASIPPGPKPTVGSTTVEKIPVTRPKGEIKVQIYRPTPDAVVSGGFGKEEGLPAHVNYHGGGWVIGGLASDESWCRQICQSLGIVIIDVDYRLAPEYPYPTQIWDSWEAFKWVFDNASFLGIDTSRVSVGGLSAGGHLAAVVALMARDDPTIPPLKLQLLVVPTVDARWIPSKEEPGRDLDKVPYKSYVSCEDAPCLPLARMIWFVELWLGSDHDQRMKSADEWTASPIIASSHANLAPATIFTAEFDVLLSEGEAYHAKLQEAGTPSTYKMYAGVAHPFGHWDAILNKAKEYVKDTIAVIKEAHESPN</sequence>
<dbReference type="PANTHER" id="PTHR48081:SF8">
    <property type="entry name" value="ALPHA_BETA HYDROLASE FOLD-3 DOMAIN-CONTAINING PROTEIN-RELATED"/>
    <property type="match status" value="1"/>
</dbReference>
<feature type="domain" description="Alpha/beta hydrolase fold-3" evidence="2">
    <location>
        <begin position="112"/>
        <end position="336"/>
    </location>
</feature>
<evidence type="ECO:0000256" key="1">
    <source>
        <dbReference type="ARBA" id="ARBA00022801"/>
    </source>
</evidence>
<dbReference type="Pfam" id="PF07859">
    <property type="entry name" value="Abhydrolase_3"/>
    <property type="match status" value="1"/>
</dbReference>
<protein>
    <recommendedName>
        <fullName evidence="2">Alpha/beta hydrolase fold-3 domain-containing protein</fullName>
    </recommendedName>
</protein>
<gene>
    <name evidence="3" type="ORF">EG327_008937</name>
</gene>
<dbReference type="SUPFAM" id="SSF53474">
    <property type="entry name" value="alpha/beta-Hydrolases"/>
    <property type="match status" value="1"/>
</dbReference>
<keyword evidence="1" id="KW-0378">Hydrolase</keyword>
<dbReference type="AlphaFoldDB" id="A0A8H3YUE2"/>
<dbReference type="InterPro" id="IPR029058">
    <property type="entry name" value="AB_hydrolase_fold"/>
</dbReference>
<dbReference type="Proteomes" id="UP000490939">
    <property type="component" value="Unassembled WGS sequence"/>
</dbReference>
<dbReference type="Gene3D" id="3.40.50.1820">
    <property type="entry name" value="alpha/beta hydrolase"/>
    <property type="match status" value="1"/>
</dbReference>
<proteinExistence type="predicted"/>
<reference evidence="3 4" key="1">
    <citation type="submission" date="2019-07" db="EMBL/GenBank/DDBJ databases">
        <title>Venturia inaequalis Genome Resource.</title>
        <authorList>
            <person name="Lichtner F.J."/>
        </authorList>
    </citation>
    <scope>NUCLEOTIDE SEQUENCE [LARGE SCALE GENOMIC DNA]</scope>
    <source>
        <strain evidence="3 4">DMI_063113</strain>
    </source>
</reference>
<dbReference type="InterPro" id="IPR050300">
    <property type="entry name" value="GDXG_lipolytic_enzyme"/>
</dbReference>
<dbReference type="InterPro" id="IPR013094">
    <property type="entry name" value="AB_hydrolase_3"/>
</dbReference>
<evidence type="ECO:0000313" key="4">
    <source>
        <dbReference type="Proteomes" id="UP000490939"/>
    </source>
</evidence>
<keyword evidence="4" id="KW-1185">Reference proteome</keyword>
<evidence type="ECO:0000259" key="2">
    <source>
        <dbReference type="Pfam" id="PF07859"/>
    </source>
</evidence>